<dbReference type="RefSeq" id="WP_275312059.1">
    <property type="nucleotide sequence ID" value="NZ_CP095749.1"/>
</dbReference>
<dbReference type="EMBL" id="CP095749">
    <property type="protein sequence ID" value="WEB46124.1"/>
    <property type="molecule type" value="Genomic_DNA"/>
</dbReference>
<evidence type="ECO:0000313" key="2">
    <source>
        <dbReference type="EMBL" id="WEB46124.1"/>
    </source>
</evidence>
<evidence type="ECO:0000256" key="1">
    <source>
        <dbReference type="SAM" id="MobiDB-lite"/>
    </source>
</evidence>
<dbReference type="Proteomes" id="UP001218629">
    <property type="component" value="Chromosome"/>
</dbReference>
<keyword evidence="3" id="KW-1185">Reference proteome</keyword>
<protein>
    <submittedName>
        <fullName evidence="2">Uncharacterized protein</fullName>
    </submittedName>
</protein>
<accession>A0ABY8APN9</accession>
<name>A0ABY8APN9_9ACTN</name>
<gene>
    <name evidence="2" type="ORF">MOV08_01935</name>
</gene>
<reference evidence="2 3" key="1">
    <citation type="submission" date="2022-03" db="EMBL/GenBank/DDBJ databases">
        <title>Streptomyces yunnanensis P86,complete genome.</title>
        <authorList>
            <person name="Chen S."/>
            <person name="Zhang Q."/>
        </authorList>
    </citation>
    <scope>NUCLEOTIDE SEQUENCE [LARGE SCALE GENOMIC DNA]</scope>
    <source>
        <strain evidence="2 3">P86</strain>
    </source>
</reference>
<proteinExistence type="predicted"/>
<evidence type="ECO:0000313" key="3">
    <source>
        <dbReference type="Proteomes" id="UP001218629"/>
    </source>
</evidence>
<organism evidence="2 3">
    <name type="scientific">Streptomyces yunnanensis</name>
    <dbReference type="NCBI Taxonomy" id="156453"/>
    <lineage>
        <taxon>Bacteria</taxon>
        <taxon>Bacillati</taxon>
        <taxon>Actinomycetota</taxon>
        <taxon>Actinomycetes</taxon>
        <taxon>Kitasatosporales</taxon>
        <taxon>Streptomycetaceae</taxon>
        <taxon>Streptomyces</taxon>
    </lineage>
</organism>
<sequence>MGPDGPGGHRGRAPAAPCDSPLPDIRVGGRAGDILTFPAFHQNHVRLAPLAFGALFDRTPGVVNGACAGTESPVDGAPAQGIV</sequence>
<feature type="region of interest" description="Disordered" evidence="1">
    <location>
        <begin position="1"/>
        <end position="23"/>
    </location>
</feature>